<dbReference type="Proteomes" id="UP000028547">
    <property type="component" value="Unassembled WGS sequence"/>
</dbReference>
<evidence type="ECO:0000313" key="9">
    <source>
        <dbReference type="Proteomes" id="UP000028547"/>
    </source>
</evidence>
<reference evidence="8 9" key="1">
    <citation type="submission" date="2014-07" db="EMBL/GenBank/DDBJ databases">
        <title>Draft Genome Sequence of Gephyronic Acid Producer, Cystobacter violaceus Strain Cb vi76.</title>
        <authorList>
            <person name="Stevens D.C."/>
            <person name="Young J."/>
            <person name="Carmichael R."/>
            <person name="Tan J."/>
            <person name="Taylor R.E."/>
        </authorList>
    </citation>
    <scope>NUCLEOTIDE SEQUENCE [LARGE SCALE GENOMIC DNA]</scope>
    <source>
        <strain evidence="8 9">Cb vi76</strain>
    </source>
</reference>
<dbReference type="SFLD" id="SFLDG01386">
    <property type="entry name" value="main_SPASM_domain-containing"/>
    <property type="match status" value="1"/>
</dbReference>
<dbReference type="SFLD" id="SFLDG01067">
    <property type="entry name" value="SPASM/twitch_domain_containing"/>
    <property type="match status" value="1"/>
</dbReference>
<evidence type="ECO:0000256" key="2">
    <source>
        <dbReference type="ARBA" id="ARBA00022691"/>
    </source>
</evidence>
<organism evidence="8 9">
    <name type="scientific">Archangium violaceum Cb vi76</name>
    <dbReference type="NCBI Taxonomy" id="1406225"/>
    <lineage>
        <taxon>Bacteria</taxon>
        <taxon>Pseudomonadati</taxon>
        <taxon>Myxococcota</taxon>
        <taxon>Myxococcia</taxon>
        <taxon>Myxococcales</taxon>
        <taxon>Cystobacterineae</taxon>
        <taxon>Archangiaceae</taxon>
        <taxon>Archangium</taxon>
    </lineage>
</organism>
<dbReference type="AlphaFoldDB" id="A0A084SNW6"/>
<evidence type="ECO:0000256" key="1">
    <source>
        <dbReference type="ARBA" id="ARBA00001966"/>
    </source>
</evidence>
<feature type="domain" description="Radical SAM core" evidence="6">
    <location>
        <begin position="90"/>
        <end position="248"/>
    </location>
</feature>
<keyword evidence="2" id="KW-0949">S-adenosyl-L-methionine</keyword>
<evidence type="ECO:0000259" key="6">
    <source>
        <dbReference type="Pfam" id="PF04055"/>
    </source>
</evidence>
<keyword evidence="5" id="KW-0411">Iron-sulfur</keyword>
<gene>
    <name evidence="8" type="ORF">Q664_29695</name>
</gene>
<dbReference type="SFLD" id="SFLDS00029">
    <property type="entry name" value="Radical_SAM"/>
    <property type="match status" value="1"/>
</dbReference>
<evidence type="ECO:0000256" key="5">
    <source>
        <dbReference type="ARBA" id="ARBA00023014"/>
    </source>
</evidence>
<dbReference type="InterPro" id="IPR058240">
    <property type="entry name" value="rSAM_sf"/>
</dbReference>
<comment type="cofactor">
    <cofactor evidence="1">
        <name>[4Fe-4S] cluster</name>
        <dbReference type="ChEBI" id="CHEBI:49883"/>
    </cofactor>
</comment>
<dbReference type="EMBL" id="JPMI01000220">
    <property type="protein sequence ID" value="KFA90151.1"/>
    <property type="molecule type" value="Genomic_DNA"/>
</dbReference>
<dbReference type="GO" id="GO:0016491">
    <property type="term" value="F:oxidoreductase activity"/>
    <property type="evidence" value="ECO:0007669"/>
    <property type="project" value="InterPro"/>
</dbReference>
<dbReference type="SUPFAM" id="SSF102114">
    <property type="entry name" value="Radical SAM enzymes"/>
    <property type="match status" value="1"/>
</dbReference>
<dbReference type="Pfam" id="PF04055">
    <property type="entry name" value="Radical_SAM"/>
    <property type="match status" value="1"/>
</dbReference>
<dbReference type="Pfam" id="PF13186">
    <property type="entry name" value="SPASM"/>
    <property type="match status" value="1"/>
</dbReference>
<evidence type="ECO:0000256" key="4">
    <source>
        <dbReference type="ARBA" id="ARBA00023004"/>
    </source>
</evidence>
<accession>A0A084SNW6</accession>
<feature type="domain" description="4Fe4S-binding SPASM" evidence="7">
    <location>
        <begin position="331"/>
        <end position="394"/>
    </location>
</feature>
<comment type="caution">
    <text evidence="8">The sequence shown here is derived from an EMBL/GenBank/DDBJ whole genome shotgun (WGS) entry which is preliminary data.</text>
</comment>
<dbReference type="CDD" id="cd01335">
    <property type="entry name" value="Radical_SAM"/>
    <property type="match status" value="1"/>
</dbReference>
<dbReference type="PANTHER" id="PTHR43273:SF8">
    <property type="entry name" value="RADICAL SAM DOMAIN PROTEIN"/>
    <property type="match status" value="1"/>
</dbReference>
<dbReference type="Gene3D" id="3.20.20.70">
    <property type="entry name" value="Aldolase class I"/>
    <property type="match status" value="1"/>
</dbReference>
<evidence type="ECO:0000259" key="7">
    <source>
        <dbReference type="Pfam" id="PF13186"/>
    </source>
</evidence>
<dbReference type="InterPro" id="IPR023867">
    <property type="entry name" value="Sulphatase_maturase_rSAM"/>
</dbReference>
<name>A0A084SNW6_9BACT</name>
<keyword evidence="4" id="KW-0408">Iron</keyword>
<dbReference type="GO" id="GO:0046872">
    <property type="term" value="F:metal ion binding"/>
    <property type="evidence" value="ECO:0007669"/>
    <property type="project" value="UniProtKB-KW"/>
</dbReference>
<evidence type="ECO:0000313" key="8">
    <source>
        <dbReference type="EMBL" id="KFA90151.1"/>
    </source>
</evidence>
<dbReference type="RefSeq" id="WP_043402998.1">
    <property type="nucleotide sequence ID" value="NZ_JPMI01000220.1"/>
</dbReference>
<dbReference type="InterPro" id="IPR007197">
    <property type="entry name" value="rSAM"/>
</dbReference>
<sequence length="455" mass="50022">MSEPEPGFEPSRLSALRRGEKLLVMDRETGRSAYIPASSEPLLKLLALPAERLTPELETLRTRVAGELRAQGIGAGSSPEPRHLNTVILKLTSACNYACTYCYDFEPEDATTHLSVDMALEAIAQALVLAPQGLQVIFHGGEPFLLFDRIEQIVLSARALAARAGKRIEFTGQTNLSLLDERSVRFSLEHQLHWGFSLDGPPRQNTLRVSKNGAATHGDFQQALERFPEFVRASAAMATITAVNQEELLGLSRYFQGCGLRGWDWSLFQPIGRGRRQELSLDASRLVKAWNDLFDAVVDGEFDGFAVSPVLKYTGNFLFGPGRNMCLRRRCGAARDLLSVSANGRLEACDCIDPHGPLSNLGNLARVSLAQARQSEVARRIRSRDVTKGKCGHCIWLAVCGGTCMARSPNLHGVDELECQVSLNAFDRISASLADSTRLRDYWSSLHARADRGSP</sequence>
<keyword evidence="3" id="KW-0479">Metal-binding</keyword>
<protein>
    <submittedName>
        <fullName evidence="8">Uncharacterized protein</fullName>
    </submittedName>
</protein>
<dbReference type="InterPro" id="IPR013785">
    <property type="entry name" value="Aldolase_TIM"/>
</dbReference>
<evidence type="ECO:0000256" key="3">
    <source>
        <dbReference type="ARBA" id="ARBA00022723"/>
    </source>
</evidence>
<dbReference type="NCBIfam" id="TIGR04085">
    <property type="entry name" value="rSAM_more_4Fe4S"/>
    <property type="match status" value="1"/>
</dbReference>
<dbReference type="PANTHER" id="PTHR43273">
    <property type="entry name" value="ANAEROBIC SULFATASE-MATURATING ENZYME HOMOLOG ASLB-RELATED"/>
    <property type="match status" value="1"/>
</dbReference>
<proteinExistence type="predicted"/>
<dbReference type="InterPro" id="IPR023885">
    <property type="entry name" value="4Fe4S-binding_SPASM_dom"/>
</dbReference>
<dbReference type="GO" id="GO:0051536">
    <property type="term" value="F:iron-sulfur cluster binding"/>
    <property type="evidence" value="ECO:0007669"/>
    <property type="project" value="UniProtKB-KW"/>
</dbReference>